<accession>A0A4U3L222</accession>
<dbReference type="OrthoDB" id="670375at2"/>
<evidence type="ECO:0000313" key="3">
    <source>
        <dbReference type="Proteomes" id="UP000305848"/>
    </source>
</evidence>
<evidence type="ECO:0000313" key="2">
    <source>
        <dbReference type="EMBL" id="TKK68892.1"/>
    </source>
</evidence>
<dbReference type="AlphaFoldDB" id="A0A4U3L222"/>
<comment type="caution">
    <text evidence="2">The sequence shown here is derived from an EMBL/GenBank/DDBJ whole genome shotgun (WGS) entry which is preliminary data.</text>
</comment>
<keyword evidence="3" id="KW-1185">Reference proteome</keyword>
<keyword evidence="1" id="KW-0732">Signal</keyword>
<feature type="signal peptide" evidence="1">
    <location>
        <begin position="1"/>
        <end position="18"/>
    </location>
</feature>
<reference evidence="2 3" key="1">
    <citation type="submission" date="2019-05" db="EMBL/GenBank/DDBJ databases">
        <title>Panacibacter sp. strain 17mud1-8 Genome sequencing and assembly.</title>
        <authorList>
            <person name="Chhetri G."/>
        </authorList>
    </citation>
    <scope>NUCLEOTIDE SEQUENCE [LARGE SCALE GENOMIC DNA]</scope>
    <source>
        <strain evidence="2 3">17mud1-8</strain>
    </source>
</reference>
<dbReference type="PROSITE" id="PS51257">
    <property type="entry name" value="PROKAR_LIPOPROTEIN"/>
    <property type="match status" value="1"/>
</dbReference>
<proteinExistence type="predicted"/>
<dbReference type="EMBL" id="SZQL01000006">
    <property type="protein sequence ID" value="TKK68892.1"/>
    <property type="molecule type" value="Genomic_DNA"/>
</dbReference>
<evidence type="ECO:0008006" key="4">
    <source>
        <dbReference type="Google" id="ProtNLM"/>
    </source>
</evidence>
<organism evidence="2 3">
    <name type="scientific">Ilyomonas limi</name>
    <dbReference type="NCBI Taxonomy" id="2575867"/>
    <lineage>
        <taxon>Bacteria</taxon>
        <taxon>Pseudomonadati</taxon>
        <taxon>Bacteroidota</taxon>
        <taxon>Chitinophagia</taxon>
        <taxon>Chitinophagales</taxon>
        <taxon>Chitinophagaceae</taxon>
        <taxon>Ilyomonas</taxon>
    </lineage>
</organism>
<feature type="chain" id="PRO_5020884063" description="Lipoprotein" evidence="1">
    <location>
        <begin position="19"/>
        <end position="182"/>
    </location>
</feature>
<name>A0A4U3L222_9BACT</name>
<dbReference type="RefSeq" id="WP_137261512.1">
    <property type="nucleotide sequence ID" value="NZ_SZQL01000006.1"/>
</dbReference>
<protein>
    <recommendedName>
        <fullName evidence="4">Lipoprotein</fullName>
    </recommendedName>
</protein>
<sequence length="182" mass="19414">MKFYLIVAVIAISLSSCLKESIADAMLASKNAGAQRSAATLSYEINGNAVNISVNDADNRNGSFYTLGCSKYAGYYSLDAVSSSGEFTFTFYTDSLATGNYKYTGAYGDMFITDYNGTNEYVHAVSNSMSFNITSYANGRISGNFSGVLTPMIAAGNPNNIYGTPGSVLITNGSFENVPLFY</sequence>
<dbReference type="Proteomes" id="UP000305848">
    <property type="component" value="Unassembled WGS sequence"/>
</dbReference>
<evidence type="ECO:0000256" key="1">
    <source>
        <dbReference type="SAM" id="SignalP"/>
    </source>
</evidence>
<gene>
    <name evidence="2" type="ORF">FC093_09345</name>
</gene>